<dbReference type="InterPro" id="IPR000825">
    <property type="entry name" value="SUF_FeS_clus_asmbl_SufBD_core"/>
</dbReference>
<dbReference type="InterPro" id="IPR055346">
    <property type="entry name" value="Fe-S_cluster_assembly_SufBD"/>
</dbReference>
<evidence type="ECO:0000313" key="4">
    <source>
        <dbReference type="EMBL" id="EXJ12179.1"/>
    </source>
</evidence>
<protein>
    <submittedName>
        <fullName evidence="4">FeS cluster assembly protein sufD</fullName>
    </submittedName>
</protein>
<reference evidence="5" key="1">
    <citation type="submission" date="2012-11" db="EMBL/GenBank/DDBJ databases">
        <authorList>
            <person name="Singh A."/>
            <person name="Pinnaka A.K."/>
            <person name="Vaidya B."/>
        </authorList>
    </citation>
    <scope>NUCLEOTIDE SEQUENCE [LARGE SCALE GENOMIC DNA]</scope>
    <source>
        <strain evidence="5">AK23</strain>
    </source>
</reference>
<comment type="similarity">
    <text evidence="1">Belongs to the iron-sulfur cluster assembly SufBD family.</text>
</comment>
<evidence type="ECO:0000313" key="5">
    <source>
        <dbReference type="Proteomes" id="UP000019464"/>
    </source>
</evidence>
<sequence>MSEFQSHALVLAQQSTGLPWLNEAKQACADQWQTEKWPTRKTEAWRYTSLQSLESTLWTLPSDAALDALPDELMALDAIRVVFVNGHFSSQFSSELPASLSLFSQASDAEQQAILAKFNQVAKVEKHLFSQLNTAALGEGVFLNLRANQRLEKPVYVVHIHTGSGASDYVGSRLLLSLETSAEAVVIEHFVTLSDASPMFNAVTEVDLGENAKLKHYRISMESEQALHLGSVHAALHANSQLTGFTLATGSRLKRIDYHVRHLGSGADLDLQGIYLPKHNQRVDYHTNVEHCVPHCTTNEVFRGVISDTAKAVFNGRIHIHQDAQKTLAEMSNRNLLTSNRAEINTKPELEIYADDVKCAHGATISQLNDESLFYLVSRGISEAEARVMLSFGFVNELVENIAIDEIKEWLRPRMAKAFGQSDDVVRHLIHDESID</sequence>
<dbReference type="NCBIfam" id="TIGR01981">
    <property type="entry name" value="sufD"/>
    <property type="match status" value="1"/>
</dbReference>
<dbReference type="InterPro" id="IPR045595">
    <property type="entry name" value="SufBD_N"/>
</dbReference>
<dbReference type="STRING" id="1229521.D791_01068"/>
<dbReference type="Pfam" id="PF01458">
    <property type="entry name" value="SUFBD_core"/>
    <property type="match status" value="1"/>
</dbReference>
<reference evidence="4 5" key="2">
    <citation type="journal article" date="2015" name="Syst. Appl. Microbiol.">
        <title>Nitrincola nitratireducens sp. nov. isolated from a haloalkaline crater lake.</title>
        <authorList>
            <person name="Singh A."/>
            <person name="Vaidya B."/>
            <person name="Tanuku N.R."/>
            <person name="Pinnaka A.K."/>
        </authorList>
    </citation>
    <scope>NUCLEOTIDE SEQUENCE [LARGE SCALE GENOMIC DNA]</scope>
    <source>
        <strain evidence="4 5">AK23</strain>
    </source>
</reference>
<dbReference type="RefSeq" id="WP_036508509.1">
    <property type="nucleotide sequence ID" value="NZ_AONB01000003.1"/>
</dbReference>
<dbReference type="SUPFAM" id="SSF101960">
    <property type="entry name" value="Stabilizer of iron transporter SufD"/>
    <property type="match status" value="1"/>
</dbReference>
<dbReference type="OrthoDB" id="9768262at2"/>
<comment type="caution">
    <text evidence="4">The sequence shown here is derived from an EMBL/GenBank/DDBJ whole genome shotgun (WGS) entry which is preliminary data.</text>
</comment>
<dbReference type="PANTHER" id="PTHR43575:SF1">
    <property type="entry name" value="PROTEIN ABCI7, CHLOROPLASTIC"/>
    <property type="match status" value="1"/>
</dbReference>
<dbReference type="AlphaFoldDB" id="W9UYK7"/>
<evidence type="ECO:0000259" key="2">
    <source>
        <dbReference type="Pfam" id="PF01458"/>
    </source>
</evidence>
<dbReference type="PATRIC" id="fig|1229521.3.peg.1069"/>
<dbReference type="Pfam" id="PF19295">
    <property type="entry name" value="SufBD_N"/>
    <property type="match status" value="1"/>
</dbReference>
<accession>W9UYK7</accession>
<evidence type="ECO:0000256" key="1">
    <source>
        <dbReference type="ARBA" id="ARBA00043967"/>
    </source>
</evidence>
<keyword evidence="5" id="KW-1185">Reference proteome</keyword>
<dbReference type="InterPro" id="IPR011542">
    <property type="entry name" value="SUF_FeS_clus_asmbl_SufD"/>
</dbReference>
<feature type="domain" description="SUF system FeS cluster assembly SufBD N-terminal" evidence="3">
    <location>
        <begin position="4"/>
        <end position="156"/>
    </location>
</feature>
<dbReference type="PANTHER" id="PTHR43575">
    <property type="entry name" value="PROTEIN ABCI7, CHLOROPLASTIC"/>
    <property type="match status" value="1"/>
</dbReference>
<gene>
    <name evidence="4" type="primary">sufD</name>
    <name evidence="4" type="ORF">D791_01068</name>
</gene>
<dbReference type="GO" id="GO:0016226">
    <property type="term" value="P:iron-sulfur cluster assembly"/>
    <property type="evidence" value="ECO:0007669"/>
    <property type="project" value="InterPro"/>
</dbReference>
<dbReference type="Proteomes" id="UP000019464">
    <property type="component" value="Unassembled WGS sequence"/>
</dbReference>
<feature type="domain" description="SUF system FeS cluster assembly SufBD core" evidence="2">
    <location>
        <begin position="167"/>
        <end position="394"/>
    </location>
</feature>
<proteinExistence type="inferred from homology"/>
<organism evidence="4 5">
    <name type="scientific">Nitrincola nitratireducens</name>
    <dbReference type="NCBI Taxonomy" id="1229521"/>
    <lineage>
        <taxon>Bacteria</taxon>
        <taxon>Pseudomonadati</taxon>
        <taxon>Pseudomonadota</taxon>
        <taxon>Gammaproteobacteria</taxon>
        <taxon>Oceanospirillales</taxon>
        <taxon>Oceanospirillaceae</taxon>
        <taxon>Nitrincola</taxon>
    </lineage>
</organism>
<dbReference type="InterPro" id="IPR037284">
    <property type="entry name" value="SUF_FeS_clus_asmbl_SufBD_sf"/>
</dbReference>
<dbReference type="EMBL" id="AONB01000003">
    <property type="protein sequence ID" value="EXJ12179.1"/>
    <property type="molecule type" value="Genomic_DNA"/>
</dbReference>
<evidence type="ECO:0000259" key="3">
    <source>
        <dbReference type="Pfam" id="PF19295"/>
    </source>
</evidence>
<name>W9UYK7_9GAMM</name>